<proteinExistence type="predicted"/>
<dbReference type="RefSeq" id="WP_147059139.1">
    <property type="nucleotide sequence ID" value="NZ_BJYL01000036.1"/>
</dbReference>
<feature type="transmembrane region" description="Helical" evidence="1">
    <location>
        <begin position="133"/>
        <end position="154"/>
    </location>
</feature>
<accession>A0A511ZA76</accession>
<keyword evidence="1" id="KW-0812">Transmembrane</keyword>
<organism evidence="2 3">
    <name type="scientific">Sporosarcina luteola</name>
    <dbReference type="NCBI Taxonomy" id="582850"/>
    <lineage>
        <taxon>Bacteria</taxon>
        <taxon>Bacillati</taxon>
        <taxon>Bacillota</taxon>
        <taxon>Bacilli</taxon>
        <taxon>Bacillales</taxon>
        <taxon>Caryophanaceae</taxon>
        <taxon>Sporosarcina</taxon>
    </lineage>
</organism>
<reference evidence="2 3" key="1">
    <citation type="submission" date="2019-07" db="EMBL/GenBank/DDBJ databases">
        <title>Whole genome shotgun sequence of Sporosarcina luteola NBRC 105378.</title>
        <authorList>
            <person name="Hosoyama A."/>
            <person name="Uohara A."/>
            <person name="Ohji S."/>
            <person name="Ichikawa N."/>
        </authorList>
    </citation>
    <scope>NUCLEOTIDE SEQUENCE [LARGE SCALE GENOMIC DNA]</scope>
    <source>
        <strain evidence="2 3">NBRC 105378</strain>
    </source>
</reference>
<feature type="transmembrane region" description="Helical" evidence="1">
    <location>
        <begin position="84"/>
        <end position="102"/>
    </location>
</feature>
<dbReference type="EMBL" id="BJYL01000036">
    <property type="protein sequence ID" value="GEN84360.1"/>
    <property type="molecule type" value="Genomic_DNA"/>
</dbReference>
<keyword evidence="3" id="KW-1185">Reference proteome</keyword>
<protein>
    <submittedName>
        <fullName evidence="2">Uncharacterized protein</fullName>
    </submittedName>
</protein>
<sequence>MNDQRKKIIMTEINYWKKNKLLPEHYCDFLITLYTRGDQEGEIKLSDAILVRDKKKGRLSFIVFILLALAVGGSLFLIKDHFVVTLSLAAIVTIGMLARTIFGKTIQRGMAPLLYILSAFLLLAMSLKTWSVFFEGQTTILIGLLILNCLLWLFAGRLLKLLYFTLSGAAGLLLITGFIFKMMV</sequence>
<dbReference type="AlphaFoldDB" id="A0A511ZA76"/>
<feature type="transmembrane region" description="Helical" evidence="1">
    <location>
        <begin position="161"/>
        <end position="180"/>
    </location>
</feature>
<gene>
    <name evidence="2" type="ORF">SLU01_26720</name>
</gene>
<keyword evidence="1" id="KW-1133">Transmembrane helix</keyword>
<name>A0A511ZA76_9BACL</name>
<feature type="transmembrane region" description="Helical" evidence="1">
    <location>
        <begin position="59"/>
        <end position="78"/>
    </location>
</feature>
<keyword evidence="1" id="KW-0472">Membrane</keyword>
<feature type="transmembrane region" description="Helical" evidence="1">
    <location>
        <begin position="109"/>
        <end position="127"/>
    </location>
</feature>
<dbReference type="Proteomes" id="UP000321901">
    <property type="component" value="Unassembled WGS sequence"/>
</dbReference>
<evidence type="ECO:0000313" key="2">
    <source>
        <dbReference type="EMBL" id="GEN84360.1"/>
    </source>
</evidence>
<dbReference type="OrthoDB" id="2380880at2"/>
<evidence type="ECO:0000256" key="1">
    <source>
        <dbReference type="SAM" id="Phobius"/>
    </source>
</evidence>
<comment type="caution">
    <text evidence="2">The sequence shown here is derived from an EMBL/GenBank/DDBJ whole genome shotgun (WGS) entry which is preliminary data.</text>
</comment>
<evidence type="ECO:0000313" key="3">
    <source>
        <dbReference type="Proteomes" id="UP000321901"/>
    </source>
</evidence>